<feature type="domain" description="AB hydrolase-1" evidence="1">
    <location>
        <begin position="15"/>
        <end position="230"/>
    </location>
</feature>
<dbReference type="NCBIfam" id="TIGR03100">
    <property type="entry name" value="hydr1_PEP"/>
    <property type="match status" value="1"/>
</dbReference>
<dbReference type="Gene3D" id="3.40.50.1820">
    <property type="entry name" value="alpha/beta hydrolase"/>
    <property type="match status" value="1"/>
</dbReference>
<dbReference type="Proteomes" id="UP001500518">
    <property type="component" value="Unassembled WGS sequence"/>
</dbReference>
<reference evidence="3" key="1">
    <citation type="journal article" date="2019" name="Int. J. Syst. Evol. Microbiol.">
        <title>The Global Catalogue of Microorganisms (GCM) 10K type strain sequencing project: providing services to taxonomists for standard genome sequencing and annotation.</title>
        <authorList>
            <consortium name="The Broad Institute Genomics Platform"/>
            <consortium name="The Broad Institute Genome Sequencing Center for Infectious Disease"/>
            <person name="Wu L."/>
            <person name="Ma J."/>
        </authorList>
    </citation>
    <scope>NUCLEOTIDE SEQUENCE [LARGE SCALE GENOMIC DNA]</scope>
    <source>
        <strain evidence="3">JCM 18014</strain>
    </source>
</reference>
<evidence type="ECO:0000313" key="2">
    <source>
        <dbReference type="EMBL" id="GAA5057362.1"/>
    </source>
</evidence>
<accession>A0ABP9KH26</accession>
<evidence type="ECO:0000313" key="3">
    <source>
        <dbReference type="Proteomes" id="UP001500518"/>
    </source>
</evidence>
<comment type="caution">
    <text evidence="2">The sequence shown here is derived from an EMBL/GenBank/DDBJ whole genome shotgun (WGS) entry which is preliminary data.</text>
</comment>
<evidence type="ECO:0000259" key="1">
    <source>
        <dbReference type="Pfam" id="PF12697"/>
    </source>
</evidence>
<dbReference type="GO" id="GO:0016787">
    <property type="term" value="F:hydrolase activity"/>
    <property type="evidence" value="ECO:0007669"/>
    <property type="project" value="UniProtKB-KW"/>
</dbReference>
<name>A0ABP9KH26_9SPHN</name>
<dbReference type="InterPro" id="IPR017531">
    <property type="entry name" value="Hydrolase-1_PEP"/>
</dbReference>
<dbReference type="SUPFAM" id="SSF53474">
    <property type="entry name" value="alpha/beta-Hydrolases"/>
    <property type="match status" value="1"/>
</dbReference>
<proteinExistence type="predicted"/>
<keyword evidence="2" id="KW-0378">Hydrolase</keyword>
<dbReference type="Pfam" id="PF12697">
    <property type="entry name" value="Abhydrolase_6"/>
    <property type="match status" value="1"/>
</dbReference>
<dbReference type="EMBL" id="BAABHV010000017">
    <property type="protein sequence ID" value="GAA5057362.1"/>
    <property type="molecule type" value="Genomic_DNA"/>
</dbReference>
<organism evidence="2 3">
    <name type="scientific">Erythrobacter westpacificensis</name>
    <dbReference type="NCBI Taxonomy" id="1055231"/>
    <lineage>
        <taxon>Bacteria</taxon>
        <taxon>Pseudomonadati</taxon>
        <taxon>Pseudomonadota</taxon>
        <taxon>Alphaproteobacteria</taxon>
        <taxon>Sphingomonadales</taxon>
        <taxon>Erythrobacteraceae</taxon>
        <taxon>Erythrobacter/Porphyrobacter group</taxon>
        <taxon>Erythrobacter</taxon>
    </lineage>
</organism>
<keyword evidence="3" id="KW-1185">Reference proteome</keyword>
<protein>
    <submittedName>
        <fullName evidence="2">Hydrolase 1, exosortase A system-associated</fullName>
    </submittedName>
</protein>
<dbReference type="InterPro" id="IPR000073">
    <property type="entry name" value="AB_hydrolase_1"/>
</dbReference>
<sequence length="252" mass="27181">MGTLAHAEGTAGLLIVSGGNETRSGPFASQASLAREIKRRGYPVFRFDRRGVGDSEGENRGFRSSAADLATALEAFRQACPQMKRVVAYGNCDAASALMLQGGAGCDALVLSNPWTFDEEDAVAPVHAPQAVRSRYARKLRQASEWQRLLTGGVSLRKLIEGLRTAMVRTSSQSDLVAAMQDAMASYNGSVLMLVSGLDRTGQAFRSAWRGRGKIVVLERADHAFSESADRMRLEDLIGSTLDEQARQLDVG</sequence>
<gene>
    <name evidence="2" type="ORF">GCM10023208_22740</name>
</gene>
<dbReference type="InterPro" id="IPR029058">
    <property type="entry name" value="AB_hydrolase_fold"/>
</dbReference>